<organism evidence="3 4">
    <name type="scientific">Chryseobacterium polytrichastri</name>
    <dbReference type="NCBI Taxonomy" id="1302687"/>
    <lineage>
        <taxon>Bacteria</taxon>
        <taxon>Pseudomonadati</taxon>
        <taxon>Bacteroidota</taxon>
        <taxon>Flavobacteriia</taxon>
        <taxon>Flavobacteriales</taxon>
        <taxon>Weeksellaceae</taxon>
        <taxon>Chryseobacterium group</taxon>
        <taxon>Chryseobacterium</taxon>
    </lineage>
</organism>
<dbReference type="Gene3D" id="2.180.10.10">
    <property type="entry name" value="RHS repeat-associated core"/>
    <property type="match status" value="1"/>
</dbReference>
<sequence>MKKHIIHKTVLLLGLWSAYGTACAQTISENYVYSKTYLSDPTVTNAKVSESITYFDGLGRAKQIVNVKASPTGKDLVSPITYDGFGRQTKNILPVPASTQNTGIHTGITNESTANAYYGVANAYADKELENSPLDRVLQEGQPGDAWKLGGGHTRKYKYEANTTNEVRKFVTVTTTNTVSNVSNTVSALSVVGYYEAATLYKNTVTDEDGNPVVEFTNGRGQVLLIRKTDGTQDIDTYYVYNEYNQKAFILPPKAIQQIGQNNNVISQTVLDELCYQYSYDGRDREVEKKLPGKGWEFTVYDKQDRPVLAQDGILRTVNNNFGNKGWMFTKYDQFNRVVYTGFFSNTASRQVMQNALNTMVANASNNEKRVTDFFTSQNMNVYYDKKAFPTGSVTLLTVNYYDTYPLEAPAVPSTVLGQYALPQTLGLGIDASTKSMLTATYIKNIEDNNWTKSYNYYDSKGRLISTKTVNHLGGFTNKEFELDFTGQAKESYTSHKRTPNETEVKIKERFVYDDQKRLVKQYHQVDNLQEELLVENTYNDIGQLINKKTGNTTGTPLQSIDNTYNIRGWLTSVNNPNNAASFNGKLFGFELKYENPANTAFAPVKYNGNISEFDWKTANGNMLRRYAYNYDKLDRLKDASYHEPSTTVPVTDGYSEFLTYDVNGNIQTLKRYQAYDNTPLLIDDLNYEIYKGNQLIKVTDISTNSLGYSAGGNTIGYDLNGNMINHLDKGITDISYNYLNLPKEVKFAQYNNNLKFIYRADGIKLQKAYTYYSSKSGLMLTENTEYLDGFQYEDKGGASSLQFFPTSEGYYDFQKKRYVYNYEDHVGNIRLAYYKGDNNVATIDKETNYYPFGLEYQGYNGTYTQTPNYTYGFQGQEKQKETGWSSFKWRNSIPELGRFFNVDPLAEKMPSWSPYAFCFNNPVKYTDPDGREPWPPANGTEGQTWSDGDGNFVYRGGWQMDNGAFIGALDPGARYSSVGGGRGNGSYNGKTMLPSSSYDYTYDVIPGKGDDDINYWKNGESGTMVSRLLETTGRDATARNNTTTTIEALSIVLTTGKAGNTSKVSKTPSLESQALEIKNTSNNGKNSVTVKSGNGQTRFDLDGKAHNGVDTPHSQTYKNNVVNGQVKSITRTSKEATPMTQQDIRTVRKVLKNRNGQ</sequence>
<feature type="signal peptide" evidence="1">
    <location>
        <begin position="1"/>
        <end position="24"/>
    </location>
</feature>
<dbReference type="PANTHER" id="PTHR32305">
    <property type="match status" value="1"/>
</dbReference>
<name>A0A1M7DKF8_9FLAO</name>
<keyword evidence="4" id="KW-1185">Reference proteome</keyword>
<dbReference type="AlphaFoldDB" id="A0A1M7DKF8"/>
<evidence type="ECO:0000313" key="3">
    <source>
        <dbReference type="EMBL" id="SHL80006.1"/>
    </source>
</evidence>
<dbReference type="InterPro" id="IPR050708">
    <property type="entry name" value="T6SS_VgrG/RHS"/>
</dbReference>
<dbReference type="RefSeq" id="WP_073294381.1">
    <property type="nucleotide sequence ID" value="NZ_FRAV01000025.1"/>
</dbReference>
<feature type="chain" id="PRO_5012252207" evidence="1">
    <location>
        <begin position="25"/>
        <end position="1158"/>
    </location>
</feature>
<evidence type="ECO:0000259" key="2">
    <source>
        <dbReference type="Pfam" id="PF20041"/>
    </source>
</evidence>
<dbReference type="EMBL" id="FRAV01000025">
    <property type="protein sequence ID" value="SHL80006.1"/>
    <property type="molecule type" value="Genomic_DNA"/>
</dbReference>
<evidence type="ECO:0000313" key="4">
    <source>
        <dbReference type="Proteomes" id="UP000184364"/>
    </source>
</evidence>
<protein>
    <submittedName>
        <fullName evidence="3">RHS repeat-associated core domain-containing protein</fullName>
    </submittedName>
</protein>
<evidence type="ECO:0000256" key="1">
    <source>
        <dbReference type="SAM" id="SignalP"/>
    </source>
</evidence>
<dbReference type="NCBIfam" id="TIGR03696">
    <property type="entry name" value="Rhs_assc_core"/>
    <property type="match status" value="1"/>
</dbReference>
<keyword evidence="1" id="KW-0732">Signal</keyword>
<accession>A0A1M7DKF8</accession>
<dbReference type="OrthoDB" id="2972467at2"/>
<reference evidence="4" key="1">
    <citation type="submission" date="2016-11" db="EMBL/GenBank/DDBJ databases">
        <authorList>
            <person name="Varghese N."/>
            <person name="Submissions S."/>
        </authorList>
    </citation>
    <scope>NUCLEOTIDE SEQUENCE [LARGE SCALE GENOMIC DNA]</scope>
    <source>
        <strain evidence="4">DSM 26899</strain>
    </source>
</reference>
<dbReference type="STRING" id="1302687.SAMN05444267_102527"/>
<dbReference type="InterPro" id="IPR022385">
    <property type="entry name" value="Rhs_assc_core"/>
</dbReference>
<dbReference type="Proteomes" id="UP000184364">
    <property type="component" value="Unassembled WGS sequence"/>
</dbReference>
<proteinExistence type="predicted"/>
<dbReference type="Pfam" id="PF20041">
    <property type="entry name" value="DUF6443"/>
    <property type="match status" value="1"/>
</dbReference>
<feature type="domain" description="DUF6443" evidence="2">
    <location>
        <begin position="39"/>
        <end position="160"/>
    </location>
</feature>
<dbReference type="PANTHER" id="PTHR32305:SF15">
    <property type="entry name" value="PROTEIN RHSA-RELATED"/>
    <property type="match status" value="1"/>
</dbReference>
<dbReference type="InterPro" id="IPR045619">
    <property type="entry name" value="DUF6443"/>
</dbReference>
<gene>
    <name evidence="3" type="ORF">SAMN05444267_102527</name>
</gene>